<dbReference type="InterPro" id="IPR056925">
    <property type="entry name" value="ParE-like"/>
</dbReference>
<reference evidence="2" key="1">
    <citation type="submission" date="2020-02" db="EMBL/GenBank/DDBJ databases">
        <authorList>
            <person name="Meier V. D."/>
        </authorList>
    </citation>
    <scope>NUCLEOTIDE SEQUENCE</scope>
    <source>
        <strain evidence="2">AVDCRST_MAG73</strain>
    </source>
</reference>
<feature type="domain" description="ParE-like toxin" evidence="1">
    <location>
        <begin position="19"/>
        <end position="84"/>
    </location>
</feature>
<accession>A0A6J4UMX6</accession>
<dbReference type="AlphaFoldDB" id="A0A6J4UMX6"/>
<evidence type="ECO:0000259" key="1">
    <source>
        <dbReference type="Pfam" id="PF24732"/>
    </source>
</evidence>
<dbReference type="Pfam" id="PF24732">
    <property type="entry name" value="ParE_like"/>
    <property type="match status" value="1"/>
</dbReference>
<name>A0A6J4UMX6_9BACT</name>
<dbReference type="SUPFAM" id="SSF143011">
    <property type="entry name" value="RelE-like"/>
    <property type="match status" value="1"/>
</dbReference>
<gene>
    <name evidence="2" type="ORF">AVDCRST_MAG73-3070</name>
</gene>
<sequence>MKSRTTEQFQELLAALPASIQRRAHDAYRLFQDDPFHPPLQFWRINPRDPTVYSARVGRRYRVIGIRNDDDVLWLWIGSHAEYDRIGDRF</sequence>
<evidence type="ECO:0000313" key="2">
    <source>
        <dbReference type="EMBL" id="CAA9552556.1"/>
    </source>
</evidence>
<proteinExistence type="predicted"/>
<protein>
    <recommendedName>
        <fullName evidence="1">ParE-like toxin domain-containing protein</fullName>
    </recommendedName>
</protein>
<dbReference type="InterPro" id="IPR035093">
    <property type="entry name" value="RelE/ParE_toxin_dom_sf"/>
</dbReference>
<dbReference type="EMBL" id="CADCWE010000201">
    <property type="protein sequence ID" value="CAA9552556.1"/>
    <property type="molecule type" value="Genomic_DNA"/>
</dbReference>
<organism evidence="2">
    <name type="scientific">uncultured Thermomicrobiales bacterium</name>
    <dbReference type="NCBI Taxonomy" id="1645740"/>
    <lineage>
        <taxon>Bacteria</taxon>
        <taxon>Pseudomonadati</taxon>
        <taxon>Thermomicrobiota</taxon>
        <taxon>Thermomicrobia</taxon>
        <taxon>Thermomicrobiales</taxon>
        <taxon>environmental samples</taxon>
    </lineage>
</organism>
<dbReference type="Gene3D" id="3.30.2310.20">
    <property type="entry name" value="RelE-like"/>
    <property type="match status" value="1"/>
</dbReference>